<sequence>MIAMSLFPTIPLRLAENEQDMIIPPLQNAPRPTTLPTRGAANRLRKAEMGLLHESPQIEAHHEQAAMNNRVADNISPCESPSYVTTTATYKFPEQSQNGAAGEQNALPQLPPKEGKKHIKANPKRHVRKYPLIIPANGVQRTLSRVMMDEQTKLN</sequence>
<proteinExistence type="predicted"/>
<evidence type="ECO:0000313" key="2">
    <source>
        <dbReference type="EMBL" id="GBO99528.1"/>
    </source>
</evidence>
<evidence type="ECO:0000313" key="3">
    <source>
        <dbReference type="Proteomes" id="UP000299102"/>
    </source>
</evidence>
<dbReference type="OrthoDB" id="4062651at2759"/>
<dbReference type="EMBL" id="BGZK01003284">
    <property type="protein sequence ID" value="GBO99528.1"/>
    <property type="molecule type" value="Genomic_DNA"/>
</dbReference>
<dbReference type="GO" id="GO:0016301">
    <property type="term" value="F:kinase activity"/>
    <property type="evidence" value="ECO:0007669"/>
    <property type="project" value="UniProtKB-KW"/>
</dbReference>
<dbReference type="AlphaFoldDB" id="A0A4C1SBH9"/>
<feature type="region of interest" description="Disordered" evidence="1">
    <location>
        <begin position="94"/>
        <end position="125"/>
    </location>
</feature>
<organism evidence="2 3">
    <name type="scientific">Eumeta variegata</name>
    <name type="common">Bagworm moth</name>
    <name type="synonym">Eumeta japonica</name>
    <dbReference type="NCBI Taxonomy" id="151549"/>
    <lineage>
        <taxon>Eukaryota</taxon>
        <taxon>Metazoa</taxon>
        <taxon>Ecdysozoa</taxon>
        <taxon>Arthropoda</taxon>
        <taxon>Hexapoda</taxon>
        <taxon>Insecta</taxon>
        <taxon>Pterygota</taxon>
        <taxon>Neoptera</taxon>
        <taxon>Endopterygota</taxon>
        <taxon>Lepidoptera</taxon>
        <taxon>Glossata</taxon>
        <taxon>Ditrysia</taxon>
        <taxon>Tineoidea</taxon>
        <taxon>Psychidae</taxon>
        <taxon>Oiketicinae</taxon>
        <taxon>Eumeta</taxon>
    </lineage>
</organism>
<dbReference type="Proteomes" id="UP000299102">
    <property type="component" value="Unassembled WGS sequence"/>
</dbReference>
<feature type="compositionally biased region" description="Basic residues" evidence="1">
    <location>
        <begin position="115"/>
        <end position="125"/>
    </location>
</feature>
<comment type="caution">
    <text evidence="2">The sequence shown here is derived from an EMBL/GenBank/DDBJ whole genome shotgun (WGS) entry which is preliminary data.</text>
</comment>
<reference evidence="2 3" key="1">
    <citation type="journal article" date="2019" name="Commun. Biol.">
        <title>The bagworm genome reveals a unique fibroin gene that provides high tensile strength.</title>
        <authorList>
            <person name="Kono N."/>
            <person name="Nakamura H."/>
            <person name="Ohtoshi R."/>
            <person name="Tomita M."/>
            <person name="Numata K."/>
            <person name="Arakawa K."/>
        </authorList>
    </citation>
    <scope>NUCLEOTIDE SEQUENCE [LARGE SCALE GENOMIC DNA]</scope>
</reference>
<name>A0A4C1SBH9_EUMVA</name>
<gene>
    <name evidence="2" type="primary">PR2</name>
    <name evidence="2" type="ORF">EVAR_73309_1</name>
</gene>
<keyword evidence="2" id="KW-0418">Kinase</keyword>
<keyword evidence="2" id="KW-0808">Transferase</keyword>
<keyword evidence="3" id="KW-1185">Reference proteome</keyword>
<accession>A0A4C1SBH9</accession>
<protein>
    <submittedName>
        <fullName evidence="2">Tyrosine-protein kinase PR2</fullName>
    </submittedName>
</protein>
<evidence type="ECO:0000256" key="1">
    <source>
        <dbReference type="SAM" id="MobiDB-lite"/>
    </source>
</evidence>